<evidence type="ECO:0000256" key="3">
    <source>
        <dbReference type="ARBA" id="ARBA00023457"/>
    </source>
</evidence>
<sequence>MTMPKRKAAAAAVIPSADSAPGLAAAGTPLDELDRRIVVATQDGLPLVARPYAALAEQLGCDEETLCARLARMLESGRIRRIGAVPNHYAIGYTANGMSVWDIDDALIDAVGERVGALEFVTHCYRRPRHLPDWPYNLFAMVHAASRDAALARVAEIAALLEREFRGACRGRDVLFSAGILKKTGLRIGG</sequence>
<evidence type="ECO:0000256" key="4">
    <source>
        <dbReference type="ARBA" id="ARBA00023471"/>
    </source>
</evidence>
<reference evidence="8 9" key="1">
    <citation type="submission" date="2012-09" db="EMBL/GenBank/DDBJ databases">
        <title>Draft Genome Sequences of 6 Strains from Genus Thauera.</title>
        <authorList>
            <person name="Liu B."/>
            <person name="Shapleigh J.P."/>
            <person name="Frostegard A.H."/>
        </authorList>
    </citation>
    <scope>NUCLEOTIDE SEQUENCE [LARGE SCALE GENOMIC DNA]</scope>
    <source>
        <strain evidence="9">47Lol / DSM 12138</strain>
    </source>
</reference>
<evidence type="ECO:0000256" key="2">
    <source>
        <dbReference type="ARBA" id="ARBA00023444"/>
    </source>
</evidence>
<feature type="domain" description="Siroheme decarboxylase AsnC-like ligand binding" evidence="6">
    <location>
        <begin position="91"/>
        <end position="163"/>
    </location>
</feature>
<dbReference type="GO" id="GO:0016829">
    <property type="term" value="F:lyase activity"/>
    <property type="evidence" value="ECO:0007669"/>
    <property type="project" value="UniProtKB-KW"/>
</dbReference>
<dbReference type="Pfam" id="PF22451">
    <property type="entry name" value="NirdL-like_HTH"/>
    <property type="match status" value="1"/>
</dbReference>
<organism evidence="8 9">
    <name type="scientific">Thauera linaloolentis (strain DSM 12138 / JCM 21573 / CCUG 41526 / CIP 105981 / IAM 15112 / NBRC 102519 / 47Lol)</name>
    <dbReference type="NCBI Taxonomy" id="1123367"/>
    <lineage>
        <taxon>Bacteria</taxon>
        <taxon>Pseudomonadati</taxon>
        <taxon>Pseudomonadota</taxon>
        <taxon>Betaproteobacteria</taxon>
        <taxon>Rhodocyclales</taxon>
        <taxon>Zoogloeaceae</taxon>
        <taxon>Thauera</taxon>
    </lineage>
</organism>
<dbReference type="PANTHER" id="PTHR43413">
    <property type="entry name" value="TRANSCRIPTIONAL REGULATOR, ASNC FAMILY"/>
    <property type="match status" value="1"/>
</dbReference>
<evidence type="ECO:0000313" key="9">
    <source>
        <dbReference type="Proteomes" id="UP000013232"/>
    </source>
</evidence>
<dbReference type="Proteomes" id="UP000013232">
    <property type="component" value="Unassembled WGS sequence"/>
</dbReference>
<name>N6YQZ2_THAL4</name>
<dbReference type="InterPro" id="IPR040523">
    <property type="entry name" value="AsnC_trans_reg2"/>
</dbReference>
<dbReference type="PANTHER" id="PTHR43413:SF1">
    <property type="entry name" value="SIROHEME DECARBOXYLASE NIRL SUBUNIT"/>
    <property type="match status" value="1"/>
</dbReference>
<dbReference type="AlphaFoldDB" id="N6YQZ2"/>
<comment type="caution">
    <text evidence="8">The sequence shown here is derived from an EMBL/GenBank/DDBJ whole genome shotgun (WGS) entry which is preliminary data.</text>
</comment>
<feature type="domain" description="Siroheme decarboxylase NirL-like HTH" evidence="7">
    <location>
        <begin position="34"/>
        <end position="80"/>
    </location>
</feature>
<protein>
    <recommendedName>
        <fullName evidence="4">siroheme decarboxylase</fullName>
        <ecNumber evidence="4">4.1.1.111</ecNumber>
    </recommendedName>
</protein>
<proteinExistence type="inferred from homology"/>
<dbReference type="Gene3D" id="3.30.70.3460">
    <property type="match status" value="1"/>
</dbReference>
<accession>N6YQZ2</accession>
<dbReference type="RefSeq" id="WP_004343904.1">
    <property type="nucleotide sequence ID" value="NZ_AMXE01000093.1"/>
</dbReference>
<evidence type="ECO:0000256" key="1">
    <source>
        <dbReference type="ARBA" id="ARBA00023239"/>
    </source>
</evidence>
<comment type="catalytic activity">
    <reaction evidence="5">
        <text>siroheme + 2 H(+) = 12,18-didecarboxysiroheme + 2 CO2</text>
        <dbReference type="Rhea" id="RHEA:19093"/>
        <dbReference type="ChEBI" id="CHEBI:15378"/>
        <dbReference type="ChEBI" id="CHEBI:16526"/>
        <dbReference type="ChEBI" id="CHEBI:60052"/>
        <dbReference type="ChEBI" id="CHEBI:140497"/>
        <dbReference type="EC" id="4.1.1.111"/>
    </reaction>
</comment>
<keyword evidence="9" id="KW-1185">Reference proteome</keyword>
<dbReference type="InterPro" id="IPR050684">
    <property type="entry name" value="HTH-Siroheme_Decarb"/>
</dbReference>
<evidence type="ECO:0000259" key="7">
    <source>
        <dbReference type="Pfam" id="PF22451"/>
    </source>
</evidence>
<evidence type="ECO:0000313" key="8">
    <source>
        <dbReference type="EMBL" id="ENO84792.1"/>
    </source>
</evidence>
<dbReference type="InterPro" id="IPR053953">
    <property type="entry name" value="NirdL-like_HTH"/>
</dbReference>
<comment type="similarity">
    <text evidence="3">Belongs to the Ahb/Nir family.</text>
</comment>
<dbReference type="Pfam" id="PF17805">
    <property type="entry name" value="AsnC_trans_reg2"/>
    <property type="match status" value="1"/>
</dbReference>
<evidence type="ECO:0000259" key="6">
    <source>
        <dbReference type="Pfam" id="PF17805"/>
    </source>
</evidence>
<dbReference type="STRING" id="1123367.GCA_000621305_00693"/>
<comment type="pathway">
    <text evidence="2">Porphyrin-containing compound metabolism.</text>
</comment>
<keyword evidence="1" id="KW-0456">Lyase</keyword>
<dbReference type="EC" id="4.1.1.111" evidence="4"/>
<dbReference type="EMBL" id="AMXE01000093">
    <property type="protein sequence ID" value="ENO84792.1"/>
    <property type="molecule type" value="Genomic_DNA"/>
</dbReference>
<gene>
    <name evidence="8" type="ORF">C666_16620</name>
</gene>
<dbReference type="eggNOG" id="COG1522">
    <property type="taxonomic scope" value="Bacteria"/>
</dbReference>
<evidence type="ECO:0000256" key="5">
    <source>
        <dbReference type="ARBA" id="ARBA00048470"/>
    </source>
</evidence>